<feature type="region of interest" description="Disordered" evidence="1">
    <location>
        <begin position="1"/>
        <end position="32"/>
    </location>
</feature>
<dbReference type="Pfam" id="PF09250">
    <property type="entry name" value="Prim-Pol"/>
    <property type="match status" value="1"/>
</dbReference>
<dbReference type="RefSeq" id="WP_246511040.1">
    <property type="nucleotide sequence ID" value="NZ_JACHJR010000001.1"/>
</dbReference>
<evidence type="ECO:0000313" key="3">
    <source>
        <dbReference type="EMBL" id="MBB4948074.1"/>
    </source>
</evidence>
<comment type="caution">
    <text evidence="3">The sequence shown here is derived from an EMBL/GenBank/DDBJ whole genome shotgun (WGS) entry which is preliminary data.</text>
</comment>
<dbReference type="EMBL" id="JACHJR010000001">
    <property type="protein sequence ID" value="MBB4948074.1"/>
    <property type="molecule type" value="Genomic_DNA"/>
</dbReference>
<feature type="domain" description="DNA primase/polymerase bifunctional N-terminal" evidence="2">
    <location>
        <begin position="51"/>
        <end position="229"/>
    </location>
</feature>
<feature type="compositionally biased region" description="Basic residues" evidence="1">
    <location>
        <begin position="7"/>
        <end position="25"/>
    </location>
</feature>
<accession>A0A7W7WIZ3</accession>
<protein>
    <recommendedName>
        <fullName evidence="2">DNA primase/polymerase bifunctional N-terminal domain-containing protein</fullName>
    </recommendedName>
</protein>
<evidence type="ECO:0000256" key="1">
    <source>
        <dbReference type="SAM" id="MobiDB-lite"/>
    </source>
</evidence>
<reference evidence="3 4" key="1">
    <citation type="submission" date="2020-08" db="EMBL/GenBank/DDBJ databases">
        <title>Sequencing the genomes of 1000 actinobacteria strains.</title>
        <authorList>
            <person name="Klenk H.-P."/>
        </authorList>
    </citation>
    <scope>NUCLEOTIDE SEQUENCE [LARGE SCALE GENOMIC DNA]</scope>
    <source>
        <strain evidence="3 4">DSM 44786</strain>
    </source>
</reference>
<dbReference type="InterPro" id="IPR015330">
    <property type="entry name" value="DNA_primase/pol_bifunc_N"/>
</dbReference>
<proteinExistence type="predicted"/>
<gene>
    <name evidence="3" type="ORF">F4556_003609</name>
</gene>
<dbReference type="AlphaFoldDB" id="A0A7W7WIZ3"/>
<dbReference type="SMART" id="SM00943">
    <property type="entry name" value="Prim-Pol"/>
    <property type="match status" value="1"/>
</dbReference>
<sequence length="244" mass="25913">MPWTRPRLNRSKARSKSGSKAHRRYSPSPRSPWLRWPGSRRRVRAALLAAARTAAGYGWPVLPGAYAVPGLLGPCSCEDPACPAPGAHPHQPPLPAATTDARMVGWWWAERSPDASVLVATGRTVSAVSLPADAGARALEYLEVLDVPVGPVLLAQDRYVLLVAPYTLAELGELLAEQPWVPGVMRYHGPDGYLLLPPSRTAEGGVRWVRPPVGGRPWLPEVGGLLGALIAASSVAADGSRLAG</sequence>
<keyword evidence="4" id="KW-1185">Reference proteome</keyword>
<dbReference type="Proteomes" id="UP000573327">
    <property type="component" value="Unassembled WGS sequence"/>
</dbReference>
<evidence type="ECO:0000313" key="4">
    <source>
        <dbReference type="Proteomes" id="UP000573327"/>
    </source>
</evidence>
<evidence type="ECO:0000259" key="2">
    <source>
        <dbReference type="SMART" id="SM00943"/>
    </source>
</evidence>
<organism evidence="3 4">
    <name type="scientific">Kitasatospora gansuensis</name>
    <dbReference type="NCBI Taxonomy" id="258050"/>
    <lineage>
        <taxon>Bacteria</taxon>
        <taxon>Bacillati</taxon>
        <taxon>Actinomycetota</taxon>
        <taxon>Actinomycetes</taxon>
        <taxon>Kitasatosporales</taxon>
        <taxon>Streptomycetaceae</taxon>
        <taxon>Kitasatospora</taxon>
    </lineage>
</organism>
<name>A0A7W7WIZ3_9ACTN</name>